<feature type="region of interest" description="Disordered" evidence="2">
    <location>
        <begin position="1"/>
        <end position="22"/>
    </location>
</feature>
<name>A0A1W1D1D3_9ZZZZ</name>
<feature type="region of interest" description="Disordered" evidence="2">
    <location>
        <begin position="157"/>
        <end position="202"/>
    </location>
</feature>
<evidence type="ECO:0000256" key="1">
    <source>
        <dbReference type="SAM" id="Coils"/>
    </source>
</evidence>
<protein>
    <submittedName>
        <fullName evidence="3">Uncharacterized protein</fullName>
    </submittedName>
</protein>
<keyword evidence="1" id="KW-0175">Coiled coil</keyword>
<evidence type="ECO:0000256" key="2">
    <source>
        <dbReference type="SAM" id="MobiDB-lite"/>
    </source>
</evidence>
<proteinExistence type="predicted"/>
<accession>A0A1W1D1D3</accession>
<evidence type="ECO:0000313" key="3">
    <source>
        <dbReference type="EMBL" id="SFV71785.1"/>
    </source>
</evidence>
<organism evidence="3">
    <name type="scientific">hydrothermal vent metagenome</name>
    <dbReference type="NCBI Taxonomy" id="652676"/>
    <lineage>
        <taxon>unclassified sequences</taxon>
        <taxon>metagenomes</taxon>
        <taxon>ecological metagenomes</taxon>
    </lineage>
</organism>
<dbReference type="AlphaFoldDB" id="A0A1W1D1D3"/>
<feature type="coiled-coil region" evidence="1">
    <location>
        <begin position="79"/>
        <end position="106"/>
    </location>
</feature>
<feature type="compositionally biased region" description="Basic and acidic residues" evidence="2">
    <location>
        <begin position="159"/>
        <end position="168"/>
    </location>
</feature>
<sequence>MQKEDNFKGLESRHEEDQKRYEELVASRRELRDNLRKEFESDITKYFTPDEIEALEVAEAKDVVKIVLDKANEFITEKVDEHDAEIKKFKEVLDENNRNLESMSARERFMAKHPEVDMDAFEDFGAYDVQPRKMNELQDLPIDERLEELLNLFNAQNGTKDDEKKELPDDVDDVAGATGDIDKGEANSRVDDNFAENYGQNR</sequence>
<reference evidence="3" key="1">
    <citation type="submission" date="2016-10" db="EMBL/GenBank/DDBJ databases">
        <authorList>
            <person name="de Groot N.N."/>
        </authorList>
    </citation>
    <scope>NUCLEOTIDE SEQUENCE</scope>
</reference>
<gene>
    <name evidence="3" type="ORF">MNB_SV-13-249</name>
</gene>
<feature type="compositionally biased region" description="Basic and acidic residues" evidence="2">
    <location>
        <begin position="180"/>
        <end position="192"/>
    </location>
</feature>
<dbReference type="EMBL" id="FPHM01000314">
    <property type="protein sequence ID" value="SFV71785.1"/>
    <property type="molecule type" value="Genomic_DNA"/>
</dbReference>